<evidence type="ECO:0000313" key="3">
    <source>
        <dbReference type="EMBL" id="WFG40626.1"/>
    </source>
</evidence>
<reference evidence="4 5" key="1">
    <citation type="submission" date="2019-11" db="EMBL/GenBank/DDBJ databases">
        <authorList>
            <person name="Cho J.-C."/>
        </authorList>
    </citation>
    <scope>NUCLEOTIDE SEQUENCE [LARGE SCALE GENOMIC DNA]</scope>
    <source>
        <strain evidence="3 4">JH1073</strain>
        <strain evidence="2 5">JH702</strain>
    </source>
</reference>
<dbReference type="AlphaFoldDB" id="A0AAJ6CSV8"/>
<dbReference type="Proteomes" id="UP001219901">
    <property type="component" value="Chromosome"/>
</dbReference>
<evidence type="ECO:0000256" key="1">
    <source>
        <dbReference type="SAM" id="SignalP"/>
    </source>
</evidence>
<dbReference type="EMBL" id="CP046147">
    <property type="protein sequence ID" value="WFG40626.1"/>
    <property type="molecule type" value="Genomic_DNA"/>
</dbReference>
<sequence>MSSLIVALFAVMIILAAMAGYATSSVRSQDQINHSVKLVRDTAGDISRTSVASLGATVTTNSRLDFTVHNNGQSDFRQVSSWDVVVWYHGATGSGLEIERLTYTTSATPSAGEWTLTGIYEDAGTSDPEVYQPGIVNPGEEFVIRAELGPAVATSSSNTVTLAVEQGIAVTEVFTN</sequence>
<evidence type="ECO:0000313" key="2">
    <source>
        <dbReference type="EMBL" id="MDG0866535.1"/>
    </source>
</evidence>
<evidence type="ECO:0008006" key="6">
    <source>
        <dbReference type="Google" id="ProtNLM"/>
    </source>
</evidence>
<feature type="signal peptide" evidence="1">
    <location>
        <begin position="1"/>
        <end position="19"/>
    </location>
</feature>
<dbReference type="Proteomes" id="UP001321249">
    <property type="component" value="Unassembled WGS sequence"/>
</dbReference>
<reference evidence="4" key="3">
    <citation type="submission" date="2023-06" db="EMBL/GenBank/DDBJ databases">
        <title>Pangenomics reveal diversification of enzyme families and niche specialization in globally abundant SAR202 bacteria.</title>
        <authorList>
            <person name="Saw J.H.W."/>
        </authorList>
    </citation>
    <scope>NUCLEOTIDE SEQUENCE [LARGE SCALE GENOMIC DNA]</scope>
    <source>
        <strain evidence="4">JH1073</strain>
    </source>
</reference>
<name>A0AAJ6CSV8_9CHLR</name>
<evidence type="ECO:0000313" key="4">
    <source>
        <dbReference type="Proteomes" id="UP001219901"/>
    </source>
</evidence>
<evidence type="ECO:0000313" key="5">
    <source>
        <dbReference type="Proteomes" id="UP001321249"/>
    </source>
</evidence>
<organism evidence="3 4">
    <name type="scientific">Candidatus Lucifugimonas marina</name>
    <dbReference type="NCBI Taxonomy" id="3038979"/>
    <lineage>
        <taxon>Bacteria</taxon>
        <taxon>Bacillati</taxon>
        <taxon>Chloroflexota</taxon>
        <taxon>Dehalococcoidia</taxon>
        <taxon>SAR202 cluster</taxon>
        <taxon>Candidatus Lucifugimonadales</taxon>
        <taxon>Candidatus Lucifugimonadaceae</taxon>
        <taxon>Candidatus Lucifugimonas</taxon>
    </lineage>
</organism>
<gene>
    <name evidence="2" type="ORF">GKO46_05535</name>
    <name evidence="3" type="ORF">GKO48_13780</name>
</gene>
<dbReference type="EMBL" id="WMBE01000002">
    <property type="protein sequence ID" value="MDG0866535.1"/>
    <property type="molecule type" value="Genomic_DNA"/>
</dbReference>
<keyword evidence="4" id="KW-1185">Reference proteome</keyword>
<dbReference type="RefSeq" id="WP_342824034.1">
    <property type="nucleotide sequence ID" value="NZ_CP046146.1"/>
</dbReference>
<feature type="chain" id="PRO_5042481972" description="Flagellin" evidence="1">
    <location>
        <begin position="20"/>
        <end position="176"/>
    </location>
</feature>
<reference evidence="3" key="2">
    <citation type="journal article" date="2023" name="Nat. Commun.">
        <title>Cultivation of marine bacteria of the SAR202 clade.</title>
        <authorList>
            <person name="Lim Y."/>
            <person name="Seo J.H."/>
            <person name="Giovannoni S.J."/>
            <person name="Kang I."/>
            <person name="Cho J.C."/>
        </authorList>
    </citation>
    <scope>NUCLEOTIDE SEQUENCE</scope>
    <source>
        <strain evidence="3">JH1073</strain>
    </source>
</reference>
<accession>A0AAJ6CSV8</accession>
<keyword evidence="1" id="KW-0732">Signal</keyword>
<protein>
    <recommendedName>
        <fullName evidence="6">Flagellin</fullName>
    </recommendedName>
</protein>
<proteinExistence type="predicted"/>